<name>A0A8X6QFL5_NEPPI</name>
<feature type="compositionally biased region" description="Polar residues" evidence="1">
    <location>
        <begin position="308"/>
        <end position="317"/>
    </location>
</feature>
<evidence type="ECO:0000256" key="1">
    <source>
        <dbReference type="SAM" id="MobiDB-lite"/>
    </source>
</evidence>
<evidence type="ECO:0000313" key="3">
    <source>
        <dbReference type="Proteomes" id="UP000887013"/>
    </source>
</evidence>
<comment type="caution">
    <text evidence="2">The sequence shown here is derived from an EMBL/GenBank/DDBJ whole genome shotgun (WGS) entry which is preliminary data.</text>
</comment>
<feature type="region of interest" description="Disordered" evidence="1">
    <location>
        <begin position="308"/>
        <end position="330"/>
    </location>
</feature>
<keyword evidence="3" id="KW-1185">Reference proteome</keyword>
<dbReference type="EMBL" id="BMAW01081472">
    <property type="protein sequence ID" value="GFU24591.1"/>
    <property type="molecule type" value="Genomic_DNA"/>
</dbReference>
<evidence type="ECO:0000313" key="2">
    <source>
        <dbReference type="EMBL" id="GFU24591.1"/>
    </source>
</evidence>
<gene>
    <name evidence="2" type="ORF">NPIL_295001</name>
</gene>
<dbReference type="AlphaFoldDB" id="A0A8X6QFL5"/>
<accession>A0A8X6QFL5</accession>
<dbReference type="Proteomes" id="UP000887013">
    <property type="component" value="Unassembled WGS sequence"/>
</dbReference>
<protein>
    <submittedName>
        <fullName evidence="2">Uncharacterized protein</fullName>
    </submittedName>
</protein>
<reference evidence="2" key="1">
    <citation type="submission" date="2020-08" db="EMBL/GenBank/DDBJ databases">
        <title>Multicomponent nature underlies the extraordinary mechanical properties of spider dragline silk.</title>
        <authorList>
            <person name="Kono N."/>
            <person name="Nakamura H."/>
            <person name="Mori M."/>
            <person name="Yoshida Y."/>
            <person name="Ohtoshi R."/>
            <person name="Malay A.D."/>
            <person name="Moran D.A.P."/>
            <person name="Tomita M."/>
            <person name="Numata K."/>
            <person name="Arakawa K."/>
        </authorList>
    </citation>
    <scope>NUCLEOTIDE SEQUENCE</scope>
</reference>
<sequence length="362" mass="41787">FNNEIVRFQDYYKTFHLIEAGDKTWLNVSFRFPHILRQLRLRFISGQHFRSEIEIDFQVAPSIVDPDNVKESRRKQFDSTATCSACIKGETRLWQKENSSARRSGRSFSYRRAPRLAPPQLADLRLRSLIPPCLHPPHLRGLSACLHACAACWPAEIGFLTYSPINLTCIQTQMMIKWFTITLTEKDMYLRHDLIIIETKPLNSTFCSPIPIPQGESPCLTRRKFAMEMEVLNLKIISQKSLLGNIQRYSQYEETQLFQIEQNELTILEAKRDQMVSAFQSIDPCEIIGCPHHSHINLTPRQIQVNNLSPKKTPINQNKRKDENGFISPPLRKTAKINQNQIQSQNLLIIGSKIFGISEEQP</sequence>
<organism evidence="2 3">
    <name type="scientific">Nephila pilipes</name>
    <name type="common">Giant wood spider</name>
    <name type="synonym">Nephila maculata</name>
    <dbReference type="NCBI Taxonomy" id="299642"/>
    <lineage>
        <taxon>Eukaryota</taxon>
        <taxon>Metazoa</taxon>
        <taxon>Ecdysozoa</taxon>
        <taxon>Arthropoda</taxon>
        <taxon>Chelicerata</taxon>
        <taxon>Arachnida</taxon>
        <taxon>Araneae</taxon>
        <taxon>Araneomorphae</taxon>
        <taxon>Entelegynae</taxon>
        <taxon>Araneoidea</taxon>
        <taxon>Nephilidae</taxon>
        <taxon>Nephila</taxon>
    </lineage>
</organism>
<proteinExistence type="predicted"/>
<feature type="non-terminal residue" evidence="2">
    <location>
        <position position="1"/>
    </location>
</feature>